<dbReference type="PROSITE" id="PS50238">
    <property type="entry name" value="RHOGAP"/>
    <property type="match status" value="1"/>
</dbReference>
<dbReference type="CDD" id="cd20818">
    <property type="entry name" value="C1_Myosin-IX"/>
    <property type="match status" value="1"/>
</dbReference>
<dbReference type="GO" id="GO:0048513">
    <property type="term" value="P:animal organ development"/>
    <property type="evidence" value="ECO:0007669"/>
    <property type="project" value="UniProtKB-ARBA"/>
</dbReference>
<keyword evidence="13 14" id="KW-0009">Actin-binding</keyword>
<accession>E9HPX8</accession>
<gene>
    <name evidence="20" type="ORF">DAPPUDRAFT_64918</name>
</gene>
<dbReference type="InParanoid" id="E9HPX8"/>
<dbReference type="GO" id="GO:0009888">
    <property type="term" value="P:tissue development"/>
    <property type="evidence" value="ECO:0007669"/>
    <property type="project" value="UniProtKB-ARBA"/>
</dbReference>
<evidence type="ECO:0000256" key="13">
    <source>
        <dbReference type="ARBA" id="ARBA00023203"/>
    </source>
</evidence>
<dbReference type="PANTHER" id="PTHR46184:SF5">
    <property type="entry name" value="UNCONVENTIONAL MYOSIN-IXA-LIKE"/>
    <property type="match status" value="1"/>
</dbReference>
<dbReference type="EMBL" id="GL732712">
    <property type="protein sequence ID" value="EFX66210.1"/>
    <property type="molecule type" value="Genomic_DNA"/>
</dbReference>
<dbReference type="GO" id="GO:0008270">
    <property type="term" value="F:zinc ion binding"/>
    <property type="evidence" value="ECO:0007669"/>
    <property type="project" value="UniProtKB-KW"/>
</dbReference>
<dbReference type="SMART" id="SM00109">
    <property type="entry name" value="C1"/>
    <property type="match status" value="2"/>
</dbReference>
<dbReference type="Gene3D" id="1.10.10.820">
    <property type="match status" value="1"/>
</dbReference>
<dbReference type="FunFam" id="1.10.10.820:FF:000001">
    <property type="entry name" value="Myosin heavy chain"/>
    <property type="match status" value="1"/>
</dbReference>
<dbReference type="InterPro" id="IPR036023">
    <property type="entry name" value="MYSc_Myo9"/>
</dbReference>
<evidence type="ECO:0000256" key="1">
    <source>
        <dbReference type="ARBA" id="ARBA00004496"/>
    </source>
</evidence>
<dbReference type="Gene3D" id="3.40.850.10">
    <property type="entry name" value="Kinesin motor domain"/>
    <property type="match status" value="2"/>
</dbReference>
<dbReference type="PROSITE" id="PS50081">
    <property type="entry name" value="ZF_DAG_PE_2"/>
    <property type="match status" value="2"/>
</dbReference>
<dbReference type="eggNOG" id="KOG1453">
    <property type="taxonomic scope" value="Eukaryota"/>
</dbReference>
<dbReference type="CDD" id="cd01385">
    <property type="entry name" value="MYSc_Myo9"/>
    <property type="match status" value="1"/>
</dbReference>
<dbReference type="PhylomeDB" id="E9HPX8"/>
<keyword evidence="11 14" id="KW-0518">Myosin</keyword>
<evidence type="ECO:0000256" key="15">
    <source>
        <dbReference type="SAM" id="MobiDB-lite"/>
    </source>
</evidence>
<keyword evidence="10" id="KW-0175">Coiled coil</keyword>
<dbReference type="InterPro" id="IPR046349">
    <property type="entry name" value="C1-like_sf"/>
</dbReference>
<dbReference type="STRING" id="6669.E9HPX8"/>
<dbReference type="InterPro" id="IPR000048">
    <property type="entry name" value="IQ_motif_EF-hand-BS"/>
</dbReference>
<dbReference type="Gene3D" id="1.20.120.720">
    <property type="entry name" value="Myosin VI head, motor domain, U50 subdomain"/>
    <property type="match status" value="1"/>
</dbReference>
<feature type="region of interest" description="Disordered" evidence="15">
    <location>
        <begin position="1744"/>
        <end position="1773"/>
    </location>
</feature>
<evidence type="ECO:0000256" key="3">
    <source>
        <dbReference type="ARBA" id="ARBA00022490"/>
    </source>
</evidence>
<dbReference type="SUPFAM" id="SSF52540">
    <property type="entry name" value="P-loop containing nucleoside triphosphate hydrolases"/>
    <property type="match status" value="2"/>
</dbReference>
<evidence type="ECO:0000256" key="10">
    <source>
        <dbReference type="ARBA" id="ARBA00023054"/>
    </source>
</evidence>
<dbReference type="PROSITE" id="PS50200">
    <property type="entry name" value="RA"/>
    <property type="match status" value="1"/>
</dbReference>
<dbReference type="InterPro" id="IPR027417">
    <property type="entry name" value="P-loop_NTPase"/>
</dbReference>
<dbReference type="Pfam" id="PF00612">
    <property type="entry name" value="IQ"/>
    <property type="match status" value="3"/>
</dbReference>
<dbReference type="CDD" id="cd23767">
    <property type="entry name" value="IQCD"/>
    <property type="match status" value="1"/>
</dbReference>
<dbReference type="PRINTS" id="PR00193">
    <property type="entry name" value="MYOSINHEAVY"/>
</dbReference>
<evidence type="ECO:0000256" key="7">
    <source>
        <dbReference type="ARBA" id="ARBA00022771"/>
    </source>
</evidence>
<dbReference type="InterPro" id="IPR008936">
    <property type="entry name" value="Rho_GTPase_activation_prot"/>
</dbReference>
<dbReference type="SMART" id="SM00324">
    <property type="entry name" value="RhoGAP"/>
    <property type="match status" value="1"/>
</dbReference>
<keyword evidence="21" id="KW-1185">Reference proteome</keyword>
<evidence type="ECO:0000259" key="18">
    <source>
        <dbReference type="PROSITE" id="PS50238"/>
    </source>
</evidence>
<evidence type="ECO:0000259" key="19">
    <source>
        <dbReference type="PROSITE" id="PS51456"/>
    </source>
</evidence>
<feature type="domain" description="Phorbol-ester/DAG-type" evidence="16">
    <location>
        <begin position="1401"/>
        <end position="1452"/>
    </location>
</feature>
<evidence type="ECO:0000313" key="20">
    <source>
        <dbReference type="EMBL" id="EFX66210.1"/>
    </source>
</evidence>
<feature type="region of interest" description="Actin-binding" evidence="14">
    <location>
        <begin position="764"/>
        <end position="786"/>
    </location>
</feature>
<dbReference type="GO" id="GO:0048731">
    <property type="term" value="P:system development"/>
    <property type="evidence" value="ECO:0007669"/>
    <property type="project" value="UniProtKB-ARBA"/>
</dbReference>
<evidence type="ECO:0000256" key="9">
    <source>
        <dbReference type="ARBA" id="ARBA00022840"/>
    </source>
</evidence>
<feature type="domain" description="Phorbol-ester/DAG-type" evidence="16">
    <location>
        <begin position="1165"/>
        <end position="1217"/>
    </location>
</feature>
<dbReference type="KEGG" id="dpx:DAPPUDRAFT_64918"/>
<evidence type="ECO:0000313" key="21">
    <source>
        <dbReference type="Proteomes" id="UP000000305"/>
    </source>
</evidence>
<evidence type="ECO:0000256" key="6">
    <source>
        <dbReference type="ARBA" id="ARBA00022741"/>
    </source>
</evidence>
<name>E9HPX8_DAPPU</name>
<keyword evidence="12 14" id="KW-0505">Motor protein</keyword>
<evidence type="ECO:0000256" key="4">
    <source>
        <dbReference type="ARBA" id="ARBA00022723"/>
    </source>
</evidence>
<keyword evidence="9 14" id="KW-0067">ATP-binding</keyword>
<dbReference type="GO" id="GO:0016459">
    <property type="term" value="C:myosin complex"/>
    <property type="evidence" value="ECO:0007669"/>
    <property type="project" value="UniProtKB-KW"/>
</dbReference>
<comment type="similarity">
    <text evidence="2 14">Belongs to the TRAFAC class myosin-kinesin ATPase superfamily. Myosin family.</text>
</comment>
<dbReference type="SUPFAM" id="SSF57889">
    <property type="entry name" value="Cysteine-rich domain"/>
    <property type="match status" value="2"/>
</dbReference>
<dbReference type="GO" id="GO:0005884">
    <property type="term" value="C:actin filament"/>
    <property type="evidence" value="ECO:0000318"/>
    <property type="project" value="GO_Central"/>
</dbReference>
<keyword evidence="7" id="KW-0863">Zinc-finger</keyword>
<feature type="domain" description="Myosin motor" evidence="19">
    <location>
        <begin position="108"/>
        <end position="882"/>
    </location>
</feature>
<dbReference type="Gene3D" id="1.20.58.530">
    <property type="match status" value="1"/>
</dbReference>
<keyword evidence="8" id="KW-0862">Zinc</keyword>
<dbReference type="InterPro" id="IPR000159">
    <property type="entry name" value="RA_dom"/>
</dbReference>
<feature type="domain" description="Ras-associating" evidence="17">
    <location>
        <begin position="1"/>
        <end position="79"/>
    </location>
</feature>
<dbReference type="Gene3D" id="6.20.240.20">
    <property type="match status" value="1"/>
</dbReference>
<evidence type="ECO:0000256" key="11">
    <source>
        <dbReference type="ARBA" id="ARBA00023123"/>
    </source>
</evidence>
<dbReference type="HOGENOM" id="CLU_000192_2_2_1"/>
<dbReference type="FunFam" id="3.40.850.10:FF:000008">
    <property type="entry name" value="Putative unconventional myosin-IXa"/>
    <property type="match status" value="1"/>
</dbReference>
<evidence type="ECO:0000259" key="17">
    <source>
        <dbReference type="PROSITE" id="PS50200"/>
    </source>
</evidence>
<dbReference type="GO" id="GO:0005096">
    <property type="term" value="F:GTPase activator activity"/>
    <property type="evidence" value="ECO:0007669"/>
    <property type="project" value="InterPro"/>
</dbReference>
<dbReference type="Gene3D" id="1.10.555.10">
    <property type="entry name" value="Rho GTPase activation protein"/>
    <property type="match status" value="1"/>
</dbReference>
<dbReference type="GO" id="GO:0035556">
    <property type="term" value="P:intracellular signal transduction"/>
    <property type="evidence" value="ECO:0007669"/>
    <property type="project" value="InterPro"/>
</dbReference>
<dbReference type="SUPFAM" id="SSF48350">
    <property type="entry name" value="GTPase activation domain, GAP"/>
    <property type="match status" value="1"/>
</dbReference>
<dbReference type="GO" id="GO:0051015">
    <property type="term" value="F:actin filament binding"/>
    <property type="evidence" value="ECO:0000318"/>
    <property type="project" value="GO_Central"/>
</dbReference>
<evidence type="ECO:0000256" key="12">
    <source>
        <dbReference type="ARBA" id="ARBA00023175"/>
    </source>
</evidence>
<comment type="subcellular location">
    <subcellularLocation>
        <location evidence="1">Cytoplasm</location>
    </subcellularLocation>
</comment>
<dbReference type="Proteomes" id="UP000000305">
    <property type="component" value="Unassembled WGS sequence"/>
</dbReference>
<reference evidence="20 21" key="1">
    <citation type="journal article" date="2011" name="Science">
        <title>The ecoresponsive genome of Daphnia pulex.</title>
        <authorList>
            <person name="Colbourne J.K."/>
            <person name="Pfrender M.E."/>
            <person name="Gilbert D."/>
            <person name="Thomas W.K."/>
            <person name="Tucker A."/>
            <person name="Oakley T.H."/>
            <person name="Tokishita S."/>
            <person name="Aerts A."/>
            <person name="Arnold G.J."/>
            <person name="Basu M.K."/>
            <person name="Bauer D.J."/>
            <person name="Caceres C.E."/>
            <person name="Carmel L."/>
            <person name="Casola C."/>
            <person name="Choi J.H."/>
            <person name="Detter J.C."/>
            <person name="Dong Q."/>
            <person name="Dusheyko S."/>
            <person name="Eads B.D."/>
            <person name="Frohlich T."/>
            <person name="Geiler-Samerotte K.A."/>
            <person name="Gerlach D."/>
            <person name="Hatcher P."/>
            <person name="Jogdeo S."/>
            <person name="Krijgsveld J."/>
            <person name="Kriventseva E.V."/>
            <person name="Kultz D."/>
            <person name="Laforsch C."/>
            <person name="Lindquist E."/>
            <person name="Lopez J."/>
            <person name="Manak J.R."/>
            <person name="Muller J."/>
            <person name="Pangilinan J."/>
            <person name="Patwardhan R.P."/>
            <person name="Pitluck S."/>
            <person name="Pritham E.J."/>
            <person name="Rechtsteiner A."/>
            <person name="Rho M."/>
            <person name="Rogozin I.B."/>
            <person name="Sakarya O."/>
            <person name="Salamov A."/>
            <person name="Schaack S."/>
            <person name="Shapiro H."/>
            <person name="Shiga Y."/>
            <person name="Skalitzky C."/>
            <person name="Smith Z."/>
            <person name="Souvorov A."/>
            <person name="Sung W."/>
            <person name="Tang Z."/>
            <person name="Tsuchiya D."/>
            <person name="Tu H."/>
            <person name="Vos H."/>
            <person name="Wang M."/>
            <person name="Wolf Y.I."/>
            <person name="Yamagata H."/>
            <person name="Yamada T."/>
            <person name="Ye Y."/>
            <person name="Shaw J.R."/>
            <person name="Andrews J."/>
            <person name="Crease T.J."/>
            <person name="Tang H."/>
            <person name="Lucas S.M."/>
            <person name="Robertson H.M."/>
            <person name="Bork P."/>
            <person name="Koonin E.V."/>
            <person name="Zdobnov E.M."/>
            <person name="Grigoriev I.V."/>
            <person name="Lynch M."/>
            <person name="Boore J.L."/>
        </authorList>
    </citation>
    <scope>NUCLEOTIDE SEQUENCE [LARGE SCALE GENOMIC DNA]</scope>
</reference>
<dbReference type="OrthoDB" id="312459at2759"/>
<protein>
    <recommendedName>
        <fullName evidence="22">Unconventional myosin-IXb</fullName>
    </recommendedName>
</protein>
<feature type="domain" description="Rho-GAP" evidence="18">
    <location>
        <begin position="1459"/>
        <end position="1665"/>
    </location>
</feature>
<dbReference type="SMART" id="SM00015">
    <property type="entry name" value="IQ"/>
    <property type="match status" value="4"/>
</dbReference>
<keyword evidence="4" id="KW-0479">Metal-binding</keyword>
<dbReference type="Gene3D" id="3.30.60.20">
    <property type="match status" value="2"/>
</dbReference>
<dbReference type="GO" id="GO:0000146">
    <property type="term" value="F:microfilament motor activity"/>
    <property type="evidence" value="ECO:0000318"/>
    <property type="project" value="GO_Central"/>
</dbReference>
<sequence length="1839" mass="207669">MVCCIVDKLQLPLPVESYELAEVVGNAVGQECKERRLASHELPVALMLLWPKEGADCGAVAPDDSQQSEYRFYLREKLNDTVWSEALNADPQVIRDYFYRFLYQPRDREYPDLCQLPDLNEETLMDNLRARFQAGHIYTYVGSILIAVNPFKFYPIYNPKYVKLYQNRRLGELPPHIFAVADAAYNAMMRDRKPQCIVISGESGSGKTESTNFLLHHLTALSQKGSQGCGVEQTILSAGPVLEAFGNAKTSHNNNSSRFGKFIQVNYRENGQVHGALVQKYLLEKTRICFQAKNERNYHVFYHLLVGSSAQEKQALHLLPPEAYRYLNQSDYHNLDEGDECYELSRLKQSMEFVGFCSETQRRIFSVLSAVLHIGNLEFQPKKSTYNHDESVTVKNTAVVATIAQLLRVKEEILHQALISKRARASGETLVINYRMPEAIAARDAMAKCLYGSLFDWIVMQLNHALLAKKDVDKMQRAYSIGVLDIFGFEDFGHMNSFEQFCINYANEHLQYYFNQHVFKYEQEEYKREGIHWVNIQFVDNTGCLQLYESKPNGLLCILDDQCNFPGATNETLLQKFNSVNKDNDYYEVPQKREAAFIVRHYAGKVKYQSNEFREKNLDLMKADIVAVLKSSQYAFVRELVGGDPVAVFRWAILRAFIRAYFAFIESGKRHRARSRPSKNWRNLETVRTLAGRLGHSSSSLNSSAAPSNVSSSHEKLTVSASGTTTVTITSAGSHQSIRSESLLVVHKNVKKAQTVGAQFQHSLQSLMVALNTANPFFVRCIKSNRLKGPNQFDEEIVLRQLRYTGMLETVRIRQAGFNVRLTFEEFIHHYRILLPRGLLSSQSDVHDFLCRMNLNAEHYQIGHQKIFLRESEKAKLDYRLHQAILASIVTIQRWFRTCLERRNFLSLRRAVVRIQSYVRMINAQRQVMNLRVRHMAATFIQKVWRGYQVRHWYTNLRCSVVSFQCRARGNLARRRFEQMKQQGGDAHSGKSTDEAFLSKGSSQEELDKETKDLIEQLIFCLVQFDHDDDLLVRSSGIQEDSESELMYAELASGILSCALNFPLQSTDDKRDDLKPKRSKPSIVMAAASSAVGAAGPVAHSPRIGSIEELIRGAGDSSRTEKSGALHKAKKHLKTLMGGGSKRDKGDALRQMAVQGSEDRDSDSESTLLTRMSKLAKNEACSLCSKTMSSFFTHGYKCTSCHLVFHAKCVQQGITSTQVSFQIRLGPSLPPPPLPRHEWNRVEPIHNFARLWNLTGTSEFTDSTQEVVNGGQQLHRLDEFIGHKIQNLVDDTRGDADRVFLSALRELRGSLISAYGVASCHGGAEENPAIRLTYRDLIANFGKIVESVSRDDTKFPKTLVVNAFRGYLNEFVPTADKSQRGRDRETKRAKGHDDAALRHMGHEFTTLNSVITIPTACEVCSSFTWLKEKGLVCQSCKFTCHKKCYTRITTACTASLFGVTLDKLVGLGGGGGGGAGSQQRLPPIIERLISTIELVGLYTEGLYRKSGVSSRVQQLKKLLEEESSSSKEGAASLVDLQEQPIHVLTAVLKAFLRELPQPLLTYERYDAFLRAADIVDAKERISSLMALVQELPPHHFDLLERLVFHLTRVALNEKSNRMGPNALSIVFAPCILRTSKIQQAQDSLSNVSKQTSVVETILTEQLRRVTETLADIDSLDSVCLAYVARLGTLRSSKMFPSTTAVGTWERMIQEHLDELREEKAALAATLPSLARAASDDDLLSTDGDLDDQDSPIGGSVDDLPASSQSRSDSRPRGRCNPFCQFDSCCCCCCCPVVQKSKQIWWLVERNETKKSEIFQRFSSDGFFFIRLFFLSFFRLFICC</sequence>
<dbReference type="eggNOG" id="KOG4229">
    <property type="taxonomic scope" value="Eukaryota"/>
</dbReference>
<dbReference type="Pfam" id="PF00130">
    <property type="entry name" value="C1_1"/>
    <property type="match status" value="2"/>
</dbReference>
<dbReference type="InterPro" id="IPR036961">
    <property type="entry name" value="Kinesin_motor_dom_sf"/>
</dbReference>
<dbReference type="GO" id="GO:0005737">
    <property type="term" value="C:cytoplasm"/>
    <property type="evidence" value="ECO:0007669"/>
    <property type="project" value="UniProtKB-SubCell"/>
</dbReference>
<dbReference type="SMART" id="SM00242">
    <property type="entry name" value="MYSc"/>
    <property type="match status" value="1"/>
</dbReference>
<organism evidence="20 21">
    <name type="scientific">Daphnia pulex</name>
    <name type="common">Water flea</name>
    <dbReference type="NCBI Taxonomy" id="6669"/>
    <lineage>
        <taxon>Eukaryota</taxon>
        <taxon>Metazoa</taxon>
        <taxon>Ecdysozoa</taxon>
        <taxon>Arthropoda</taxon>
        <taxon>Crustacea</taxon>
        <taxon>Branchiopoda</taxon>
        <taxon>Diplostraca</taxon>
        <taxon>Cladocera</taxon>
        <taxon>Anomopoda</taxon>
        <taxon>Daphniidae</taxon>
        <taxon>Daphnia</taxon>
    </lineage>
</organism>
<dbReference type="PROSITE" id="PS50096">
    <property type="entry name" value="IQ"/>
    <property type="match status" value="3"/>
</dbReference>
<evidence type="ECO:0000256" key="8">
    <source>
        <dbReference type="ARBA" id="ARBA00022833"/>
    </source>
</evidence>
<evidence type="ECO:0000259" key="16">
    <source>
        <dbReference type="PROSITE" id="PS50081"/>
    </source>
</evidence>
<dbReference type="Pfam" id="PF00620">
    <property type="entry name" value="RhoGAP"/>
    <property type="match status" value="1"/>
</dbReference>
<dbReference type="InterPro" id="IPR000198">
    <property type="entry name" value="RhoGAP_dom"/>
</dbReference>
<dbReference type="GO" id="GO:0005524">
    <property type="term" value="F:ATP binding"/>
    <property type="evidence" value="ECO:0007669"/>
    <property type="project" value="UniProtKB-UniRule"/>
</dbReference>
<dbReference type="PANTHER" id="PTHR46184">
    <property type="entry name" value="UNCONVENTIONAL MYOSIN-IXB-LIKE PROTEIN"/>
    <property type="match status" value="1"/>
</dbReference>
<evidence type="ECO:0000256" key="14">
    <source>
        <dbReference type="PROSITE-ProRule" id="PRU00782"/>
    </source>
</evidence>
<dbReference type="PROSITE" id="PS51456">
    <property type="entry name" value="MYOSIN_MOTOR"/>
    <property type="match status" value="1"/>
</dbReference>
<dbReference type="InterPro" id="IPR046987">
    <property type="entry name" value="Myo9"/>
</dbReference>
<feature type="region of interest" description="Disordered" evidence="15">
    <location>
        <begin position="979"/>
        <end position="1002"/>
    </location>
</feature>
<dbReference type="OMA" id="SWTNIEY"/>
<keyword evidence="6 14" id="KW-0547">Nucleotide-binding</keyword>
<proteinExistence type="inferred from homology"/>
<dbReference type="InterPro" id="IPR001609">
    <property type="entry name" value="Myosin_head_motor_dom-like"/>
</dbReference>
<dbReference type="InterPro" id="IPR002219">
    <property type="entry name" value="PKC_DAG/PE"/>
</dbReference>
<keyword evidence="3" id="KW-0963">Cytoplasm</keyword>
<feature type="binding site" evidence="14">
    <location>
        <begin position="201"/>
        <end position="208"/>
    </location>
    <ligand>
        <name>ATP</name>
        <dbReference type="ChEBI" id="CHEBI:30616"/>
    </ligand>
</feature>
<dbReference type="Gene3D" id="1.20.5.190">
    <property type="match status" value="2"/>
</dbReference>
<evidence type="ECO:0008006" key="22">
    <source>
        <dbReference type="Google" id="ProtNLM"/>
    </source>
</evidence>
<dbReference type="Pfam" id="PF00063">
    <property type="entry name" value="Myosin_head"/>
    <property type="match status" value="2"/>
</dbReference>
<evidence type="ECO:0000256" key="2">
    <source>
        <dbReference type="ARBA" id="ARBA00008314"/>
    </source>
</evidence>
<evidence type="ECO:0000256" key="5">
    <source>
        <dbReference type="ARBA" id="ARBA00022737"/>
    </source>
</evidence>
<keyword evidence="5" id="KW-0677">Repeat</keyword>